<comment type="function">
    <text evidence="1">Accessory subunit of the mitochondrial membrane respiratory chain NADH dehydrogenase (Complex I), that is believed not to be involved in catalysis. Complex I functions in the transfer of electrons from NADH to the respiratory chain. The immediate electron acceptor for the enzyme is believed to be ubiquinone.</text>
</comment>
<name>A0A669P863_PHACC</name>
<keyword evidence="6" id="KW-0813">Transport</keyword>
<proteinExistence type="inferred from homology"/>
<dbReference type="PANTHER" id="PTHR15223:SF1">
    <property type="entry name" value="NADH DEHYDROGENASE [UBIQUINONE] 1 BETA SUBCOMPLEX SUBUNIT 2, MITOCHONDRIAL"/>
    <property type="match status" value="1"/>
</dbReference>
<keyword evidence="12" id="KW-0472">Membrane</keyword>
<dbReference type="Ensembl" id="ENSPCLT00000005262.1">
    <property type="protein sequence ID" value="ENSPCLP00000003759.1"/>
    <property type="gene ID" value="ENSPCLG00000003286.1"/>
</dbReference>
<comment type="subcellular location">
    <subcellularLocation>
        <location evidence="2">Mitochondrion inner membrane</location>
        <topology evidence="2">Peripheral membrane protein</topology>
        <orientation evidence="2">Matrix side</orientation>
    </subcellularLocation>
</comment>
<keyword evidence="8" id="KW-0999">Mitochondrion inner membrane</keyword>
<dbReference type="GO" id="GO:0032981">
    <property type="term" value="P:mitochondrial respiratory chain complex I assembly"/>
    <property type="evidence" value="ECO:0007669"/>
    <property type="project" value="TreeGrafter"/>
</dbReference>
<evidence type="ECO:0000256" key="4">
    <source>
        <dbReference type="ARBA" id="ARBA00011533"/>
    </source>
</evidence>
<keyword evidence="9" id="KW-0809">Transit peptide</keyword>
<evidence type="ECO:0000256" key="10">
    <source>
        <dbReference type="ARBA" id="ARBA00022982"/>
    </source>
</evidence>
<dbReference type="GO" id="GO:0005743">
    <property type="term" value="C:mitochondrial inner membrane"/>
    <property type="evidence" value="ECO:0007669"/>
    <property type="project" value="UniProtKB-SubCell"/>
</dbReference>
<dbReference type="AlphaFoldDB" id="A0A669P863"/>
<keyword evidence="11" id="KW-0496">Mitochondrion</keyword>
<organism evidence="16 17">
    <name type="scientific">Phasianus colchicus</name>
    <name type="common">Common pheasant</name>
    <dbReference type="NCBI Taxonomy" id="9054"/>
    <lineage>
        <taxon>Eukaryota</taxon>
        <taxon>Metazoa</taxon>
        <taxon>Chordata</taxon>
        <taxon>Craniata</taxon>
        <taxon>Vertebrata</taxon>
        <taxon>Euteleostomi</taxon>
        <taxon>Archelosauria</taxon>
        <taxon>Archosauria</taxon>
        <taxon>Dinosauria</taxon>
        <taxon>Saurischia</taxon>
        <taxon>Theropoda</taxon>
        <taxon>Coelurosauria</taxon>
        <taxon>Aves</taxon>
        <taxon>Neognathae</taxon>
        <taxon>Galloanserae</taxon>
        <taxon>Galliformes</taxon>
        <taxon>Phasianidae</taxon>
        <taxon>Phasianinae</taxon>
        <taxon>Phasianus</taxon>
    </lineage>
</organism>
<sequence>MQLRAARTAAGPHWAAPHWSVRSPLLRDQTPWAAPTASRGGGERPSFFFISLLKPPPPRVKHPLQSLEGAFAPSHVSPVGDVSSSEPTATPVSEMLPPTTLPPAALREADRTDQDGRCLVGNEPIGEVVARAGGDVHIEPRYRQFPELTRSQVVWSELLSGFMWFWILWHFWHSSDSVLVRPGVAAGAVGPCPGRDLRPYRGAGPFPVPRLLGLDG</sequence>
<evidence type="ECO:0000313" key="16">
    <source>
        <dbReference type="Ensembl" id="ENSPCLP00000003759.1"/>
    </source>
</evidence>
<reference evidence="16" key="1">
    <citation type="submission" date="2025-08" db="UniProtKB">
        <authorList>
            <consortium name="Ensembl"/>
        </authorList>
    </citation>
    <scope>IDENTIFICATION</scope>
</reference>
<reference evidence="16" key="2">
    <citation type="submission" date="2025-09" db="UniProtKB">
        <authorList>
            <consortium name="Ensembl"/>
        </authorList>
    </citation>
    <scope>IDENTIFICATION</scope>
</reference>
<accession>A0A669P863</accession>
<protein>
    <recommendedName>
        <fullName evidence="5">NADH dehydrogenase [ubiquinone] 1 beta subcomplex subunit 2, mitochondrial</fullName>
    </recommendedName>
    <alternativeName>
        <fullName evidence="13">Complex I-AGGG</fullName>
    </alternativeName>
    <alternativeName>
        <fullName evidence="14">NADH-ubiquinone oxidoreductase AGGG subunit</fullName>
    </alternativeName>
</protein>
<dbReference type="Pfam" id="PF14813">
    <property type="entry name" value="NADH_B2"/>
    <property type="match status" value="1"/>
</dbReference>
<dbReference type="GO" id="GO:0045271">
    <property type="term" value="C:respiratory chain complex I"/>
    <property type="evidence" value="ECO:0007669"/>
    <property type="project" value="InterPro"/>
</dbReference>
<comment type="subunit">
    <text evidence="4">Complex I is composed of 45 different subunits.</text>
</comment>
<dbReference type="Proteomes" id="UP000472261">
    <property type="component" value="Unplaced"/>
</dbReference>
<evidence type="ECO:0000256" key="12">
    <source>
        <dbReference type="ARBA" id="ARBA00023136"/>
    </source>
</evidence>
<feature type="compositionally biased region" description="Polar residues" evidence="15">
    <location>
        <begin position="82"/>
        <end position="91"/>
    </location>
</feature>
<keyword evidence="10" id="KW-0249">Electron transport</keyword>
<evidence type="ECO:0000256" key="9">
    <source>
        <dbReference type="ARBA" id="ARBA00022946"/>
    </source>
</evidence>
<gene>
    <name evidence="16" type="primary">NDUFB2</name>
</gene>
<evidence type="ECO:0000256" key="1">
    <source>
        <dbReference type="ARBA" id="ARBA00003195"/>
    </source>
</evidence>
<evidence type="ECO:0000256" key="13">
    <source>
        <dbReference type="ARBA" id="ARBA00031368"/>
    </source>
</evidence>
<evidence type="ECO:0000256" key="15">
    <source>
        <dbReference type="SAM" id="MobiDB-lite"/>
    </source>
</evidence>
<evidence type="ECO:0000256" key="5">
    <source>
        <dbReference type="ARBA" id="ARBA00014585"/>
    </source>
</evidence>
<evidence type="ECO:0000256" key="7">
    <source>
        <dbReference type="ARBA" id="ARBA00022660"/>
    </source>
</evidence>
<comment type="similarity">
    <text evidence="3">Belongs to the complex I NDUFB2 subunit family.</text>
</comment>
<dbReference type="PANTHER" id="PTHR15223">
    <property type="entry name" value="NADH-UBIQUINONE OXIDOREDUCTASE AGGG SUBUNIT"/>
    <property type="match status" value="1"/>
</dbReference>
<evidence type="ECO:0000256" key="8">
    <source>
        <dbReference type="ARBA" id="ARBA00022792"/>
    </source>
</evidence>
<dbReference type="InterPro" id="IPR026627">
    <property type="entry name" value="NDUFB2_animal"/>
</dbReference>
<feature type="region of interest" description="Disordered" evidence="15">
    <location>
        <begin position="75"/>
        <end position="98"/>
    </location>
</feature>
<evidence type="ECO:0000256" key="11">
    <source>
        <dbReference type="ARBA" id="ARBA00023128"/>
    </source>
</evidence>
<evidence type="ECO:0000256" key="2">
    <source>
        <dbReference type="ARBA" id="ARBA00004443"/>
    </source>
</evidence>
<keyword evidence="7" id="KW-0679">Respiratory chain</keyword>
<evidence type="ECO:0000313" key="17">
    <source>
        <dbReference type="Proteomes" id="UP000472261"/>
    </source>
</evidence>
<evidence type="ECO:0000256" key="3">
    <source>
        <dbReference type="ARBA" id="ARBA00005923"/>
    </source>
</evidence>
<keyword evidence="17" id="KW-1185">Reference proteome</keyword>
<evidence type="ECO:0000256" key="14">
    <source>
        <dbReference type="ARBA" id="ARBA00031736"/>
    </source>
</evidence>
<evidence type="ECO:0000256" key="6">
    <source>
        <dbReference type="ARBA" id="ARBA00022448"/>
    </source>
</evidence>